<dbReference type="Proteomes" id="UP000298138">
    <property type="component" value="Unassembled WGS sequence"/>
</dbReference>
<dbReference type="EMBL" id="ML220192">
    <property type="protein sequence ID" value="TGZ76246.1"/>
    <property type="molecule type" value="Genomic_DNA"/>
</dbReference>
<reference evidence="2 3" key="1">
    <citation type="submission" date="2019-04" db="EMBL/GenBank/DDBJ databases">
        <title>Comparative genomics and transcriptomics to analyze fruiting body development in filamentous ascomycetes.</title>
        <authorList>
            <consortium name="DOE Joint Genome Institute"/>
            <person name="Lutkenhaus R."/>
            <person name="Traeger S."/>
            <person name="Breuer J."/>
            <person name="Kuo A."/>
            <person name="Lipzen A."/>
            <person name="Pangilinan J."/>
            <person name="Dilworth D."/>
            <person name="Sandor L."/>
            <person name="Poggeler S."/>
            <person name="Barry K."/>
            <person name="Grigoriev I.V."/>
            <person name="Nowrousian M."/>
        </authorList>
    </citation>
    <scope>NUCLEOTIDE SEQUENCE [LARGE SCALE GENOMIC DNA]</scope>
    <source>
        <strain evidence="2 3">CBS 389.68</strain>
    </source>
</reference>
<evidence type="ECO:0000313" key="3">
    <source>
        <dbReference type="Proteomes" id="UP000298138"/>
    </source>
</evidence>
<feature type="region of interest" description="Disordered" evidence="1">
    <location>
        <begin position="151"/>
        <end position="183"/>
    </location>
</feature>
<accession>A0A4S2MHB7</accession>
<feature type="compositionally biased region" description="Low complexity" evidence="1">
    <location>
        <begin position="156"/>
        <end position="178"/>
    </location>
</feature>
<proteinExistence type="predicted"/>
<keyword evidence="3" id="KW-1185">Reference proteome</keyword>
<evidence type="ECO:0000256" key="1">
    <source>
        <dbReference type="SAM" id="MobiDB-lite"/>
    </source>
</evidence>
<gene>
    <name evidence="2" type="ORF">EX30DRAFT_266164</name>
</gene>
<dbReference type="OrthoDB" id="5364829at2759"/>
<sequence>MATACNKHHYPPRALIRSFILDLSDPHIRSLFTPKDWTEITASISPLPAPTTSFLRSLPITSSLPVFERAVLDLRIERAANGSFSDRDLWLFSVLDRMTLLFRHPEALHQQHLELWYDMHIWSRVIDDAFFGSPTFFLERREGICVSTSERRNRYRSTTTTATTSSRRTTTTTSSSTRPPRHRLGTHLDGILRLTHSPRTELGAIETARAFTGENSTKWLSDSTKLTRTLHDMLVHLNRETRGDAKVLRKLQTVGIVNAGRAMQVKRLAWAAGTVCVLKTEERGEGSGGGDREGREGG</sequence>
<dbReference type="InParanoid" id="A0A4S2MHB7"/>
<evidence type="ECO:0000313" key="2">
    <source>
        <dbReference type="EMBL" id="TGZ76246.1"/>
    </source>
</evidence>
<organism evidence="2 3">
    <name type="scientific">Ascodesmis nigricans</name>
    <dbReference type="NCBI Taxonomy" id="341454"/>
    <lineage>
        <taxon>Eukaryota</taxon>
        <taxon>Fungi</taxon>
        <taxon>Dikarya</taxon>
        <taxon>Ascomycota</taxon>
        <taxon>Pezizomycotina</taxon>
        <taxon>Pezizomycetes</taxon>
        <taxon>Pezizales</taxon>
        <taxon>Ascodesmidaceae</taxon>
        <taxon>Ascodesmis</taxon>
    </lineage>
</organism>
<protein>
    <submittedName>
        <fullName evidence="2">Uncharacterized protein</fullName>
    </submittedName>
</protein>
<name>A0A4S2MHB7_9PEZI</name>
<dbReference type="AlphaFoldDB" id="A0A4S2MHB7"/>